<dbReference type="Pfam" id="PF12847">
    <property type="entry name" value="Methyltransf_18"/>
    <property type="match status" value="1"/>
</dbReference>
<gene>
    <name evidence="1" type="ORF">MOZ64_02880</name>
</gene>
<dbReference type="EMBL" id="JALBUS010000003">
    <property type="protein sequence ID" value="MDX8416791.1"/>
    <property type="molecule type" value="Genomic_DNA"/>
</dbReference>
<dbReference type="PIRSF" id="PIRSF018637">
    <property type="entry name" value="TrmK"/>
    <property type="match status" value="1"/>
</dbReference>
<evidence type="ECO:0000313" key="2">
    <source>
        <dbReference type="Proteomes" id="UP001285244"/>
    </source>
</evidence>
<keyword evidence="1" id="KW-0489">Methyltransferase</keyword>
<dbReference type="SUPFAM" id="SSF53335">
    <property type="entry name" value="S-adenosyl-L-methionine-dependent methyltransferases"/>
    <property type="match status" value="1"/>
</dbReference>
<keyword evidence="2" id="KW-1185">Reference proteome</keyword>
<dbReference type="Proteomes" id="UP001285244">
    <property type="component" value="Unassembled WGS sequence"/>
</dbReference>
<dbReference type="PANTHER" id="PTHR38451:SF1">
    <property type="entry name" value="TRNA (ADENINE(22)-N(1))-METHYLTRANSFERASE"/>
    <property type="match status" value="1"/>
</dbReference>
<keyword evidence="1" id="KW-0808">Transferase</keyword>
<comment type="caution">
    <text evidence="1">The sequence shown here is derived from an EMBL/GenBank/DDBJ whole genome shotgun (WGS) entry which is preliminary data.</text>
</comment>
<dbReference type="Gene3D" id="3.40.50.150">
    <property type="entry name" value="Vaccinia Virus protein VP39"/>
    <property type="match status" value="1"/>
</dbReference>
<name>A0ABU4WJP1_9FIRM</name>
<evidence type="ECO:0000313" key="1">
    <source>
        <dbReference type="EMBL" id="MDX8416791.1"/>
    </source>
</evidence>
<dbReference type="InterPro" id="IPR006901">
    <property type="entry name" value="TrmK"/>
</dbReference>
<sequence>MISKRLAHVIDWVEGDVLADIGCDHGYVCIESIKQHKVKKAYACDIAQKPLARAQNEVRQAHLEDTIQCLLINGMIGLPNDVDIVVIAGMGGHTIIDILEKATLYPSMRFLISPHSQAELVREYVSSHGLVIEREQMVLDKHYYPILDCRYLQYKQDLSPFALRYGYHVETSSDYECYLQDQEKKLKQLVQQVPTKRKAFEKELEILQKRDTL</sequence>
<accession>A0ABU4WJP1</accession>
<dbReference type="PANTHER" id="PTHR38451">
    <property type="entry name" value="TRNA (ADENINE(22)-N(1))-METHYLTRANSFERASE"/>
    <property type="match status" value="1"/>
</dbReference>
<organism evidence="1 2">
    <name type="scientific">Absicoccus intestinalis</name>
    <dbReference type="NCBI Taxonomy" id="2926319"/>
    <lineage>
        <taxon>Bacteria</taxon>
        <taxon>Bacillati</taxon>
        <taxon>Bacillota</taxon>
        <taxon>Erysipelotrichia</taxon>
        <taxon>Erysipelotrichales</taxon>
        <taxon>Erysipelotrichaceae</taxon>
        <taxon>Absicoccus</taxon>
    </lineage>
</organism>
<dbReference type="GO" id="GO:0008168">
    <property type="term" value="F:methyltransferase activity"/>
    <property type="evidence" value="ECO:0007669"/>
    <property type="project" value="UniProtKB-KW"/>
</dbReference>
<dbReference type="InterPro" id="IPR029063">
    <property type="entry name" value="SAM-dependent_MTases_sf"/>
</dbReference>
<dbReference type="RefSeq" id="WP_320325109.1">
    <property type="nucleotide sequence ID" value="NZ_JALBUS010000003.1"/>
</dbReference>
<reference evidence="1 2" key="1">
    <citation type="submission" date="2022-03" db="EMBL/GenBank/DDBJ databases">
        <title>Novel taxa within the pig intestine.</title>
        <authorList>
            <person name="Wylensek D."/>
            <person name="Bishof K."/>
            <person name="Afrizal A."/>
            <person name="Clavel T."/>
        </authorList>
    </citation>
    <scope>NUCLEOTIDE SEQUENCE [LARGE SCALE GENOMIC DNA]</scope>
    <source>
        <strain evidence="1 2">Cla-KB-P134</strain>
    </source>
</reference>
<proteinExistence type="predicted"/>
<protein>
    <submittedName>
        <fullName evidence="1">Class I SAM-dependent methyltransferase</fullName>
    </submittedName>
</protein>
<dbReference type="GO" id="GO:0032259">
    <property type="term" value="P:methylation"/>
    <property type="evidence" value="ECO:0007669"/>
    <property type="project" value="UniProtKB-KW"/>
</dbReference>